<comment type="caution">
    <text evidence="1">The sequence shown here is derived from an EMBL/GenBank/DDBJ whole genome shotgun (WGS) entry which is preliminary data.</text>
</comment>
<dbReference type="Proteomes" id="UP000007360">
    <property type="component" value="Unassembled WGS sequence"/>
</dbReference>
<dbReference type="AlphaFoldDB" id="K2RQN0"/>
<dbReference type="PATRIC" id="fig|1204725.3.peg.2146"/>
<protein>
    <recommendedName>
        <fullName evidence="3">YkgJ family cysteine cluster protein</fullName>
    </recommendedName>
</protein>
<evidence type="ECO:0000313" key="1">
    <source>
        <dbReference type="EMBL" id="EKF85075.1"/>
    </source>
</evidence>
<dbReference type="OrthoDB" id="36424at2157"/>
<proteinExistence type="predicted"/>
<evidence type="ECO:0008006" key="3">
    <source>
        <dbReference type="Google" id="ProtNLM"/>
    </source>
</evidence>
<dbReference type="Pfam" id="PF03692">
    <property type="entry name" value="CxxCxxCC"/>
    <property type="match status" value="1"/>
</dbReference>
<dbReference type="PANTHER" id="PTHR35866:SF1">
    <property type="entry name" value="YKGJ FAMILY CYSTEINE CLUSTER PROTEIN"/>
    <property type="match status" value="1"/>
</dbReference>
<accession>K2RQN0</accession>
<sequence length="216" mass="25328">MLRDLLIDKELFETLREKSLESDEGGMNTTEEVELLEKAVFNRLKKKRSVKKYKKLGVSKGDLKEIIQLADIISLDAMGGPSNYELAKEHQEWCLICGRCCKESESIFIHKDELNLLLTFNPELENGIIHNKLYPEHFELKDIRPCKFMDKETHKCEIYDSRPQVCRSYPLVLIESNGKAKNIINIRYKCNYTINLILEKSMILFDEAIRRLEEKR</sequence>
<dbReference type="InterPro" id="IPR005358">
    <property type="entry name" value="Puta_zinc/iron-chelating_dom"/>
</dbReference>
<reference evidence="1 2" key="1">
    <citation type="journal article" date="2012" name="J. Bacteriol.">
        <title>Draft genome sequence of Methanobacterium formicicum DSM 3637, an archaebacterium isolated from the methane producer amoeba Pelomyxa palustris.</title>
        <authorList>
            <person name="Gutierrez G."/>
        </authorList>
    </citation>
    <scope>NUCLEOTIDE SEQUENCE [LARGE SCALE GENOMIC DNA]</scope>
    <source>
        <strain evidence="2">DSM 3637 / PP1</strain>
    </source>
</reference>
<gene>
    <name evidence="1" type="ORF">A994_10669</name>
</gene>
<evidence type="ECO:0000313" key="2">
    <source>
        <dbReference type="Proteomes" id="UP000007360"/>
    </source>
</evidence>
<dbReference type="EMBL" id="AMPO01000010">
    <property type="protein sequence ID" value="EKF85075.1"/>
    <property type="molecule type" value="Genomic_DNA"/>
</dbReference>
<name>K2RQN0_METFP</name>
<keyword evidence="2" id="KW-1185">Reference proteome</keyword>
<dbReference type="RefSeq" id="WP_004031592.1">
    <property type="nucleotide sequence ID" value="NZ_AMPO01000010.1"/>
</dbReference>
<organism evidence="1 2">
    <name type="scientific">Methanobacterium formicicum (strain DSM 3637 / PP1)</name>
    <dbReference type="NCBI Taxonomy" id="1204725"/>
    <lineage>
        <taxon>Archaea</taxon>
        <taxon>Methanobacteriati</taxon>
        <taxon>Methanobacteriota</taxon>
        <taxon>Methanomada group</taxon>
        <taxon>Methanobacteria</taxon>
        <taxon>Methanobacteriales</taxon>
        <taxon>Methanobacteriaceae</taxon>
        <taxon>Methanobacterium</taxon>
    </lineage>
</organism>
<dbReference type="PANTHER" id="PTHR35866">
    <property type="entry name" value="PUTATIVE-RELATED"/>
    <property type="match status" value="1"/>
</dbReference>